<keyword evidence="2" id="KW-1185">Reference proteome</keyword>
<protein>
    <submittedName>
        <fullName evidence="1">Uncharacterized protein</fullName>
    </submittedName>
</protein>
<dbReference type="RefSeq" id="WP_228053264.1">
    <property type="nucleotide sequence ID" value="NZ_BJHV01000001.1"/>
</dbReference>
<name>A0A4D4KFZ3_9ACTN</name>
<sequence>MKYQNQPGLWERLEPIGDKFVPVELDLLIPRQLSPKNGKRSAKVPPHGAMSARWIEGLEVAAADRSPMLVGSLDPADDRSVTVNVAGPAALLVAKAYKISDRLGDADARPDRLTDKDAGDVLRIMMTTRPRRVASTFTNLRDDRRVGDIALAGLEKLHALFGGAATPGVEMAVNALKGDVPEERIRVLAPAFIDQLR</sequence>
<proteinExistence type="predicted"/>
<evidence type="ECO:0000313" key="1">
    <source>
        <dbReference type="EMBL" id="GDY45059.1"/>
    </source>
</evidence>
<organism evidence="1 2">
    <name type="scientific">Streptomyces antimycoticus</name>
    <dbReference type="NCBI Taxonomy" id="68175"/>
    <lineage>
        <taxon>Bacteria</taxon>
        <taxon>Bacillati</taxon>
        <taxon>Actinomycetota</taxon>
        <taxon>Actinomycetes</taxon>
        <taxon>Kitasatosporales</taxon>
        <taxon>Streptomycetaceae</taxon>
        <taxon>Streptomyces</taxon>
        <taxon>Streptomyces violaceusniger group</taxon>
    </lineage>
</organism>
<accession>A0A4D4KFZ3</accession>
<comment type="caution">
    <text evidence="1">The sequence shown here is derived from an EMBL/GenBank/DDBJ whole genome shotgun (WGS) entry which is preliminary data.</text>
</comment>
<reference evidence="1 2" key="1">
    <citation type="journal article" date="2020" name="Int. J. Syst. Evol. Microbiol.">
        <title>Reclassification of Streptomyces castelarensis and Streptomyces sporoclivatus as later heterotypic synonyms of Streptomyces antimycoticus.</title>
        <authorList>
            <person name="Komaki H."/>
            <person name="Tamura T."/>
        </authorList>
    </citation>
    <scope>NUCLEOTIDE SEQUENCE [LARGE SCALE GENOMIC DNA]</scope>
    <source>
        <strain evidence="1 2">NBRC 12839</strain>
    </source>
</reference>
<evidence type="ECO:0000313" key="2">
    <source>
        <dbReference type="Proteomes" id="UP000299290"/>
    </source>
</evidence>
<gene>
    <name evidence="1" type="ORF">SANT12839_059410</name>
</gene>
<dbReference type="EMBL" id="BJHV01000001">
    <property type="protein sequence ID" value="GDY45059.1"/>
    <property type="molecule type" value="Genomic_DNA"/>
</dbReference>
<dbReference type="Proteomes" id="UP000299290">
    <property type="component" value="Unassembled WGS sequence"/>
</dbReference>
<dbReference type="AlphaFoldDB" id="A0A4D4KFZ3"/>